<dbReference type="Proteomes" id="UP000032221">
    <property type="component" value="Unassembled WGS sequence"/>
</dbReference>
<feature type="domain" description="HTH tetR-type" evidence="3">
    <location>
        <begin position="17"/>
        <end position="77"/>
    </location>
</feature>
<dbReference type="PRINTS" id="PR00455">
    <property type="entry name" value="HTHTETR"/>
</dbReference>
<reference evidence="4 5" key="1">
    <citation type="submission" date="2015-01" db="EMBL/GenBank/DDBJ databases">
        <title>Genome sequence of Mycobacterium llatzerense and Mycobacterium immunogenum recovered from brain abscess.</title>
        <authorList>
            <person name="Greninger A.L."/>
            <person name="Langelier C."/>
            <person name="Cunningham G."/>
            <person name="Chiu C.Y."/>
            <person name="Miller S."/>
        </authorList>
    </citation>
    <scope>NUCLEOTIDE SEQUENCE [LARGE SCALE GENOMIC DNA]</scope>
    <source>
        <strain evidence="4 5">CLUC14</strain>
    </source>
</reference>
<dbReference type="InterPro" id="IPR001647">
    <property type="entry name" value="HTH_TetR"/>
</dbReference>
<organism evidence="4 5">
    <name type="scientific">Mycolicibacterium llatzerense</name>
    <dbReference type="NCBI Taxonomy" id="280871"/>
    <lineage>
        <taxon>Bacteria</taxon>
        <taxon>Bacillati</taxon>
        <taxon>Actinomycetota</taxon>
        <taxon>Actinomycetes</taxon>
        <taxon>Mycobacteriales</taxon>
        <taxon>Mycobacteriaceae</taxon>
        <taxon>Mycolicibacterium</taxon>
    </lineage>
</organism>
<name>A0A0D1LBB9_9MYCO</name>
<dbReference type="OrthoDB" id="3403733at2"/>
<protein>
    <submittedName>
        <fullName evidence="4">TetR family transcriptional regulator</fullName>
    </submittedName>
</protein>
<accession>A0A0D1LBB9</accession>
<dbReference type="STRING" id="280871.TL10_18415"/>
<proteinExistence type="predicted"/>
<keyword evidence="1 2" id="KW-0238">DNA-binding</keyword>
<comment type="caution">
    <text evidence="4">The sequence shown here is derived from an EMBL/GenBank/DDBJ whole genome shotgun (WGS) entry which is preliminary data.</text>
</comment>
<evidence type="ECO:0000313" key="5">
    <source>
        <dbReference type="Proteomes" id="UP000032221"/>
    </source>
</evidence>
<gene>
    <name evidence="4" type="ORF">TL10_18415</name>
</gene>
<dbReference type="PANTHER" id="PTHR30055">
    <property type="entry name" value="HTH-TYPE TRANSCRIPTIONAL REGULATOR RUTR"/>
    <property type="match status" value="1"/>
</dbReference>
<dbReference type="PROSITE" id="PS50977">
    <property type="entry name" value="HTH_TETR_2"/>
    <property type="match status" value="1"/>
</dbReference>
<dbReference type="PATRIC" id="fig|280871.6.peg.3809"/>
<feature type="DNA-binding region" description="H-T-H motif" evidence="2">
    <location>
        <begin position="40"/>
        <end position="59"/>
    </location>
</feature>
<dbReference type="AlphaFoldDB" id="A0A0D1LBB9"/>
<keyword evidence="5" id="KW-1185">Reference proteome</keyword>
<dbReference type="GO" id="GO:0000976">
    <property type="term" value="F:transcription cis-regulatory region binding"/>
    <property type="evidence" value="ECO:0007669"/>
    <property type="project" value="TreeGrafter"/>
</dbReference>
<evidence type="ECO:0000259" key="3">
    <source>
        <dbReference type="PROSITE" id="PS50977"/>
    </source>
</evidence>
<dbReference type="SUPFAM" id="SSF46689">
    <property type="entry name" value="Homeodomain-like"/>
    <property type="match status" value="1"/>
</dbReference>
<evidence type="ECO:0000256" key="2">
    <source>
        <dbReference type="PROSITE-ProRule" id="PRU00335"/>
    </source>
</evidence>
<dbReference type="PANTHER" id="PTHR30055:SF226">
    <property type="entry name" value="HTH-TYPE TRANSCRIPTIONAL REGULATOR PKSA"/>
    <property type="match status" value="1"/>
</dbReference>
<dbReference type="RefSeq" id="WP_043986752.1">
    <property type="nucleotide sequence ID" value="NZ_JXST01000026.1"/>
</dbReference>
<evidence type="ECO:0000313" key="4">
    <source>
        <dbReference type="EMBL" id="KIU15497.1"/>
    </source>
</evidence>
<dbReference type="Pfam" id="PF00440">
    <property type="entry name" value="TetR_N"/>
    <property type="match status" value="1"/>
</dbReference>
<dbReference type="InterPro" id="IPR050109">
    <property type="entry name" value="HTH-type_TetR-like_transc_reg"/>
</dbReference>
<evidence type="ECO:0000256" key="1">
    <source>
        <dbReference type="ARBA" id="ARBA00023125"/>
    </source>
</evidence>
<sequence>MAETRLFPYKPPAPPEPSTEEKILDAALTVYAQHGITAASFRMIAEQAGVSVGAVQHHFHTKADLTATVDNYVLQVLAEGLEPEAMPDNGALEEAGRRMTRLIADHPRVMDYLARALVEIDSGSTIGEVIFDGLTAISEAQGKQFVERGEVLNDLDYKWLILNPLILRVGPMILRRHIERYLGESFYDGEQLERWDNTITGLLRHGAFQPKAPIQDQP</sequence>
<dbReference type="GO" id="GO:0003700">
    <property type="term" value="F:DNA-binding transcription factor activity"/>
    <property type="evidence" value="ECO:0007669"/>
    <property type="project" value="TreeGrafter"/>
</dbReference>
<dbReference type="Gene3D" id="1.10.357.10">
    <property type="entry name" value="Tetracycline Repressor, domain 2"/>
    <property type="match status" value="1"/>
</dbReference>
<dbReference type="EMBL" id="JXST01000026">
    <property type="protein sequence ID" value="KIU15497.1"/>
    <property type="molecule type" value="Genomic_DNA"/>
</dbReference>
<dbReference type="InterPro" id="IPR009057">
    <property type="entry name" value="Homeodomain-like_sf"/>
</dbReference>